<dbReference type="Pfam" id="PF20684">
    <property type="entry name" value="Fung_rhodopsin"/>
    <property type="match status" value="1"/>
</dbReference>
<comment type="caution">
    <text evidence="8">The sequence shown here is derived from an EMBL/GenBank/DDBJ whole genome shotgun (WGS) entry which is preliminary data.</text>
</comment>
<dbReference type="Proteomes" id="UP001283341">
    <property type="component" value="Unassembled WGS sequence"/>
</dbReference>
<keyword evidence="9" id="KW-1185">Reference proteome</keyword>
<accession>A0AAE0LZU0</accession>
<proteinExistence type="inferred from homology"/>
<evidence type="ECO:0000313" key="9">
    <source>
        <dbReference type="Proteomes" id="UP001283341"/>
    </source>
</evidence>
<evidence type="ECO:0000313" key="8">
    <source>
        <dbReference type="EMBL" id="KAK3313996.1"/>
    </source>
</evidence>
<feature type="transmembrane region" description="Helical" evidence="6">
    <location>
        <begin position="100"/>
        <end position="128"/>
    </location>
</feature>
<feature type="transmembrane region" description="Helical" evidence="6">
    <location>
        <begin position="260"/>
        <end position="280"/>
    </location>
</feature>
<organism evidence="8 9">
    <name type="scientific">Apodospora peruviana</name>
    <dbReference type="NCBI Taxonomy" id="516989"/>
    <lineage>
        <taxon>Eukaryota</taxon>
        <taxon>Fungi</taxon>
        <taxon>Dikarya</taxon>
        <taxon>Ascomycota</taxon>
        <taxon>Pezizomycotina</taxon>
        <taxon>Sordariomycetes</taxon>
        <taxon>Sordariomycetidae</taxon>
        <taxon>Sordariales</taxon>
        <taxon>Lasiosphaeriaceae</taxon>
        <taxon>Apodospora</taxon>
    </lineage>
</organism>
<keyword evidence="2 6" id="KW-0812">Transmembrane</keyword>
<protein>
    <submittedName>
        <fullName evidence="8">Pth11-like integral membrane protein</fullName>
    </submittedName>
</protein>
<comment type="subcellular location">
    <subcellularLocation>
        <location evidence="1">Membrane</location>
        <topology evidence="1">Multi-pass membrane protein</topology>
    </subcellularLocation>
</comment>
<name>A0AAE0LZU0_9PEZI</name>
<dbReference type="InterPro" id="IPR049326">
    <property type="entry name" value="Rhodopsin_dom_fungi"/>
</dbReference>
<dbReference type="PANTHER" id="PTHR33048:SF163">
    <property type="entry name" value="INTEGRAL MEMBRANE PROTEIN (AFU_ORTHOLOGUE AFUA_8G05510)"/>
    <property type="match status" value="1"/>
</dbReference>
<feature type="transmembrane region" description="Helical" evidence="6">
    <location>
        <begin position="187"/>
        <end position="205"/>
    </location>
</feature>
<dbReference type="PANTHER" id="PTHR33048">
    <property type="entry name" value="PTH11-LIKE INTEGRAL MEMBRANE PROTEIN (AFU_ORTHOLOGUE AFUA_5G11245)"/>
    <property type="match status" value="1"/>
</dbReference>
<evidence type="ECO:0000256" key="6">
    <source>
        <dbReference type="SAM" id="Phobius"/>
    </source>
</evidence>
<evidence type="ECO:0000259" key="7">
    <source>
        <dbReference type="Pfam" id="PF20684"/>
    </source>
</evidence>
<feature type="transmembrane region" description="Helical" evidence="6">
    <location>
        <begin position="61"/>
        <end position="80"/>
    </location>
</feature>
<feature type="domain" description="Rhodopsin" evidence="7">
    <location>
        <begin position="45"/>
        <end position="283"/>
    </location>
</feature>
<evidence type="ECO:0000256" key="3">
    <source>
        <dbReference type="ARBA" id="ARBA00022989"/>
    </source>
</evidence>
<comment type="similarity">
    <text evidence="5">Belongs to the SAT4 family.</text>
</comment>
<sequence>MTMDPTILAVFGPPPEGTDLTENRAHENDAAAVAMLVLSAIFMILRFMARVVQRSGLHMDDWVTIVALFFVGATVGLTVAGSAHGAGKHVWAVTLGELTLIFQIMYAYTFVYAAAATATKVSILFFYRRIFVTTDLSFRISIYLGFFLSLSYPIIVWITMANCCKPLSFYWNQFSGAQGECIDSKSFFLALGIVNMLNDIFILMIPIPQIFKLQMSNKKKVAVTGILLLGSFVCIASVLRIYYLAVFINALDTTWVMGPVFIWTAIEPSLGIVSACLPHLGPLRHIVKEKLSGALSSGHTDQGSKGTPWRFSVRGDKKMLKLVDADDEIGLTNRVTAGSVLGKAHSSGSGGSEENVNAGIVVQSSFTQQTETKNGTP</sequence>
<reference evidence="8" key="2">
    <citation type="submission" date="2023-06" db="EMBL/GenBank/DDBJ databases">
        <authorList>
            <consortium name="Lawrence Berkeley National Laboratory"/>
            <person name="Haridas S."/>
            <person name="Hensen N."/>
            <person name="Bonometti L."/>
            <person name="Westerberg I."/>
            <person name="Brannstrom I.O."/>
            <person name="Guillou S."/>
            <person name="Cros-Aarteil S."/>
            <person name="Calhoun S."/>
            <person name="Kuo A."/>
            <person name="Mondo S."/>
            <person name="Pangilinan J."/>
            <person name="Riley R."/>
            <person name="Labutti K."/>
            <person name="Andreopoulos B."/>
            <person name="Lipzen A."/>
            <person name="Chen C."/>
            <person name="Yanf M."/>
            <person name="Daum C."/>
            <person name="Ng V."/>
            <person name="Clum A."/>
            <person name="Steindorff A."/>
            <person name="Ohm R."/>
            <person name="Martin F."/>
            <person name="Silar P."/>
            <person name="Natvig D."/>
            <person name="Lalanne C."/>
            <person name="Gautier V."/>
            <person name="Ament-Velasquez S.L."/>
            <person name="Kruys A."/>
            <person name="Hutchinson M.I."/>
            <person name="Powell A.J."/>
            <person name="Barry K."/>
            <person name="Miller A.N."/>
            <person name="Grigoriev I.V."/>
            <person name="Debuchy R."/>
            <person name="Gladieux P."/>
            <person name="Thoren M.H."/>
            <person name="Johannesson H."/>
        </authorList>
    </citation>
    <scope>NUCLEOTIDE SEQUENCE</scope>
    <source>
        <strain evidence="8">CBS 118394</strain>
    </source>
</reference>
<dbReference type="AlphaFoldDB" id="A0AAE0LZU0"/>
<evidence type="ECO:0000256" key="5">
    <source>
        <dbReference type="ARBA" id="ARBA00038359"/>
    </source>
</evidence>
<dbReference type="GO" id="GO:0016020">
    <property type="term" value="C:membrane"/>
    <property type="evidence" value="ECO:0007669"/>
    <property type="project" value="UniProtKB-SubCell"/>
</dbReference>
<gene>
    <name evidence="8" type="ORF">B0H66DRAFT_584423</name>
</gene>
<feature type="transmembrane region" description="Helical" evidence="6">
    <location>
        <begin position="30"/>
        <end position="49"/>
    </location>
</feature>
<dbReference type="EMBL" id="JAUEDM010000007">
    <property type="protein sequence ID" value="KAK3313996.1"/>
    <property type="molecule type" value="Genomic_DNA"/>
</dbReference>
<dbReference type="InterPro" id="IPR052337">
    <property type="entry name" value="SAT4-like"/>
</dbReference>
<feature type="transmembrane region" description="Helical" evidence="6">
    <location>
        <begin position="226"/>
        <end position="248"/>
    </location>
</feature>
<evidence type="ECO:0000256" key="2">
    <source>
        <dbReference type="ARBA" id="ARBA00022692"/>
    </source>
</evidence>
<evidence type="ECO:0000256" key="1">
    <source>
        <dbReference type="ARBA" id="ARBA00004141"/>
    </source>
</evidence>
<reference evidence="8" key="1">
    <citation type="journal article" date="2023" name="Mol. Phylogenet. Evol.">
        <title>Genome-scale phylogeny and comparative genomics of the fungal order Sordariales.</title>
        <authorList>
            <person name="Hensen N."/>
            <person name="Bonometti L."/>
            <person name="Westerberg I."/>
            <person name="Brannstrom I.O."/>
            <person name="Guillou S."/>
            <person name="Cros-Aarteil S."/>
            <person name="Calhoun S."/>
            <person name="Haridas S."/>
            <person name="Kuo A."/>
            <person name="Mondo S."/>
            <person name="Pangilinan J."/>
            <person name="Riley R."/>
            <person name="LaButti K."/>
            <person name="Andreopoulos B."/>
            <person name="Lipzen A."/>
            <person name="Chen C."/>
            <person name="Yan M."/>
            <person name="Daum C."/>
            <person name="Ng V."/>
            <person name="Clum A."/>
            <person name="Steindorff A."/>
            <person name="Ohm R.A."/>
            <person name="Martin F."/>
            <person name="Silar P."/>
            <person name="Natvig D.O."/>
            <person name="Lalanne C."/>
            <person name="Gautier V."/>
            <person name="Ament-Velasquez S.L."/>
            <person name="Kruys A."/>
            <person name="Hutchinson M.I."/>
            <person name="Powell A.J."/>
            <person name="Barry K."/>
            <person name="Miller A.N."/>
            <person name="Grigoriev I.V."/>
            <person name="Debuchy R."/>
            <person name="Gladieux P."/>
            <person name="Hiltunen Thoren M."/>
            <person name="Johannesson H."/>
        </authorList>
    </citation>
    <scope>NUCLEOTIDE SEQUENCE</scope>
    <source>
        <strain evidence="8">CBS 118394</strain>
    </source>
</reference>
<keyword evidence="3 6" id="KW-1133">Transmembrane helix</keyword>
<feature type="transmembrane region" description="Helical" evidence="6">
    <location>
        <begin position="140"/>
        <end position="160"/>
    </location>
</feature>
<keyword evidence="4 6" id="KW-0472">Membrane</keyword>
<evidence type="ECO:0000256" key="4">
    <source>
        <dbReference type="ARBA" id="ARBA00023136"/>
    </source>
</evidence>